<gene>
    <name evidence="4" type="ORF">NNC68_02625</name>
</gene>
<feature type="chain" id="PRO_5043408802" evidence="3">
    <location>
        <begin position="23"/>
        <end position="1076"/>
    </location>
</feature>
<dbReference type="AlphaFoldDB" id="A0AAW5I7J0"/>
<dbReference type="GO" id="GO:0016787">
    <property type="term" value="F:hydrolase activity"/>
    <property type="evidence" value="ECO:0007669"/>
    <property type="project" value="UniProtKB-KW"/>
</dbReference>
<name>A0AAW5I7J0_9BACT</name>
<dbReference type="EMBL" id="JANDWU010000002">
    <property type="protein sequence ID" value="MCP9548375.1"/>
    <property type="molecule type" value="Genomic_DNA"/>
</dbReference>
<evidence type="ECO:0000313" key="4">
    <source>
        <dbReference type="EMBL" id="MCP9548375.1"/>
    </source>
</evidence>
<comment type="caution">
    <text evidence="4">The sequence shown here is derived from an EMBL/GenBank/DDBJ whole genome shotgun (WGS) entry which is preliminary data.</text>
</comment>
<dbReference type="PANTHER" id="PTHR43817">
    <property type="entry name" value="GLYCOSYL HYDROLASE"/>
    <property type="match status" value="1"/>
</dbReference>
<keyword evidence="4" id="KW-0238">DNA-binding</keyword>
<dbReference type="NCBIfam" id="NF045579">
    <property type="entry name" value="rhamnoside_JR"/>
    <property type="match status" value="1"/>
</dbReference>
<accession>A0AAW5I7J0</accession>
<keyword evidence="1 3" id="KW-0732">Signal</keyword>
<dbReference type="Pfam" id="PF17132">
    <property type="entry name" value="Glyco_hydro_106"/>
    <property type="match status" value="1"/>
</dbReference>
<organism evidence="4 5">
    <name type="scientific">Segatella copri</name>
    <dbReference type="NCBI Taxonomy" id="165179"/>
    <lineage>
        <taxon>Bacteria</taxon>
        <taxon>Pseudomonadati</taxon>
        <taxon>Bacteroidota</taxon>
        <taxon>Bacteroidia</taxon>
        <taxon>Bacteroidales</taxon>
        <taxon>Prevotellaceae</taxon>
        <taxon>Segatella</taxon>
    </lineage>
</organism>
<sequence>MNKKKRYTVMALSALLVASTMAHNDEAKPWTFWYWMYGAVSKAGIHADLVGMKNVGLGGTYLMPIRGVSERPEYQGEAAQLSPKFWEMVDYSFQQADSLGLDMGIHICDGFALAGNPSILPAESMQKVVWTDTIVGGGKKIEGMQMWQPESYKDGKLQPAGNEGGYYQDIAAFAIRCKEKPQLFKPEKIEYTEAVSTAKGYYLAAKPASITYSFHKPVTVRSMRVVPNGNNIQSQRLLVQASDDGINFRDIKQLVPPRQGWQNTMCDYTFSLPTTTARYFRFSWTPEGTEPGAEDLDAAKWKPLLKLENIILSNQPMINQYEGKTGAVWRIETDAAAKSETVAMADVLPLKLENGMVMGVMVNGNLMNKLPKGTWRLLRMGHTSTGQTNATAGTGKGLEVDKFSPAAVRKLFNSWYALFLNRPHSDVVKYLHIDSWECGSQNWGYQFAEEFKARRGYDLIPYLPIMAGVPMESASRYEQVLKDIRLTINDLVNEKFFKTFTDLAHEQDIEVSHESIAPTFPADGLQHYQYADNPMGEYWLNSPTHDKPNDMLDAVSGAHIYNKNIVQAEGFTEVRGVWNETPAMLKPMLDRNLALGMNKLFFHVTAHNPWMDRKPGMTLDGIGLFFQRDNTWYPEARGFVDYITLCQNYLQQGRPVVDIAVFTGEEIPSRSLTPDKLVPMLPGVFGAERVASEQKRMANVGIPMEESPVGVTHSANILDLKDWCNALHGYKYDSMNKDALLKWNFEYSPKGKLPGNQDYRILVVPQPANTLSAEVKAKIEELREEGIIIIDKPYQAKDFSQYGIEPDVVLPENMDYAHRCVLEATGRKDIYFLTNQEDKERQITATFRTRTSKIRQIVKLSLPAYGSAFVILSNKEDMQVISQTGHKLVEEEGAGFTENYPSVLAVADKWKVHFDDIRKDTTVTLPFDWSKSADEKMKYYSGHVTFTSSFEWGDSVPVSAEEKMEVPAEKTKTAPSNDGFIKIQLGKIGDVARVLVNGKQYGYAWTAPYEVYVPKRDLKNGSNEIQIVVANTWHNALQGAGEGKAPFKGIWTNAKYRTKSKALLPAGLLSTINIVY</sequence>
<dbReference type="Gene3D" id="2.60.120.260">
    <property type="entry name" value="Galactose-binding domain-like"/>
    <property type="match status" value="2"/>
</dbReference>
<dbReference type="InterPro" id="IPR008979">
    <property type="entry name" value="Galactose-bd-like_sf"/>
</dbReference>
<reference evidence="4" key="1">
    <citation type="submission" date="2022-07" db="EMBL/GenBank/DDBJ databases">
        <title>Prevotella copri.</title>
        <authorList>
            <person name="Yang C."/>
        </authorList>
    </citation>
    <scope>NUCLEOTIDE SEQUENCE</scope>
    <source>
        <strain evidence="4">HF1805</strain>
    </source>
</reference>
<evidence type="ECO:0000256" key="3">
    <source>
        <dbReference type="SAM" id="SignalP"/>
    </source>
</evidence>
<dbReference type="GO" id="GO:0003677">
    <property type="term" value="F:DNA binding"/>
    <property type="evidence" value="ECO:0007669"/>
    <property type="project" value="UniProtKB-KW"/>
</dbReference>
<protein>
    <submittedName>
        <fullName evidence="4">DNA-binding protein</fullName>
    </submittedName>
</protein>
<evidence type="ECO:0000256" key="2">
    <source>
        <dbReference type="ARBA" id="ARBA00022801"/>
    </source>
</evidence>
<proteinExistence type="predicted"/>
<feature type="signal peptide" evidence="3">
    <location>
        <begin position="1"/>
        <end position="22"/>
    </location>
</feature>
<evidence type="ECO:0000256" key="1">
    <source>
        <dbReference type="ARBA" id="ARBA00022729"/>
    </source>
</evidence>
<keyword evidence="2" id="KW-0378">Hydrolase</keyword>
<dbReference type="PANTHER" id="PTHR43817:SF1">
    <property type="entry name" value="HYDROLASE, FAMILY 43, PUTATIVE (AFU_ORTHOLOGUE AFUA_3G01660)-RELATED"/>
    <property type="match status" value="1"/>
</dbReference>
<evidence type="ECO:0000313" key="5">
    <source>
        <dbReference type="Proteomes" id="UP001205506"/>
    </source>
</evidence>
<dbReference type="RefSeq" id="WP_254969839.1">
    <property type="nucleotide sequence ID" value="NZ_JANDWU010000002.1"/>
</dbReference>
<dbReference type="Proteomes" id="UP001205506">
    <property type="component" value="Unassembled WGS sequence"/>
</dbReference>
<dbReference type="SUPFAM" id="SSF49785">
    <property type="entry name" value="Galactose-binding domain-like"/>
    <property type="match status" value="2"/>
</dbReference>